<dbReference type="AlphaFoldDB" id="A0A383C5M0"/>
<dbReference type="InterPro" id="IPR014917">
    <property type="entry name" value="DUF1800"/>
</dbReference>
<feature type="non-terminal residue" evidence="1">
    <location>
        <position position="218"/>
    </location>
</feature>
<evidence type="ECO:0008006" key="2">
    <source>
        <dbReference type="Google" id="ProtNLM"/>
    </source>
</evidence>
<dbReference type="EMBL" id="UINC01205928">
    <property type="protein sequence ID" value="SVE27320.1"/>
    <property type="molecule type" value="Genomic_DNA"/>
</dbReference>
<evidence type="ECO:0000313" key="1">
    <source>
        <dbReference type="EMBL" id="SVE27320.1"/>
    </source>
</evidence>
<organism evidence="1">
    <name type="scientific">marine metagenome</name>
    <dbReference type="NCBI Taxonomy" id="408172"/>
    <lineage>
        <taxon>unclassified sequences</taxon>
        <taxon>metagenomes</taxon>
        <taxon>ecological metagenomes</taxon>
    </lineage>
</organism>
<dbReference type="Pfam" id="PF08811">
    <property type="entry name" value="DUF1800"/>
    <property type="match status" value="1"/>
</dbReference>
<reference evidence="1" key="1">
    <citation type="submission" date="2018-05" db="EMBL/GenBank/DDBJ databases">
        <authorList>
            <person name="Lanie J.A."/>
            <person name="Ng W.-L."/>
            <person name="Kazmierczak K.M."/>
            <person name="Andrzejewski T.M."/>
            <person name="Davidsen T.M."/>
            <person name="Wayne K.J."/>
            <person name="Tettelin H."/>
            <person name="Glass J.I."/>
            <person name="Rusch D."/>
            <person name="Podicherti R."/>
            <person name="Tsui H.-C.T."/>
            <person name="Winkler M.E."/>
        </authorList>
    </citation>
    <scope>NUCLEOTIDE SEQUENCE</scope>
</reference>
<name>A0A383C5M0_9ZZZZ</name>
<proteinExistence type="predicted"/>
<sequence>MATKSEISLILHLLRRSGFGVSFDEAERLANQGYEVTVDRLLRPEEQPEIDELELARYHPVVELAEMINTGHLVFLYRLVMTQQPLREKLALFWHQVFATGETKVMGTFDLLQQIEIFRTHGMGNFKVLLTEISRDPAMLFWLDNNENHKRATNENWGRELLELFTMGVGNYNEYDVKEASKAFTGWTMGGKLPPIAHYGPFRWEFEYRPEDHDVSEK</sequence>
<accession>A0A383C5M0</accession>
<gene>
    <name evidence="1" type="ORF">METZ01_LOCUS480174</name>
</gene>
<protein>
    <recommendedName>
        <fullName evidence="2">DUF1800 domain-containing protein</fullName>
    </recommendedName>
</protein>